<feature type="transmembrane region" description="Helical" evidence="6">
    <location>
        <begin position="239"/>
        <end position="268"/>
    </location>
</feature>
<keyword evidence="3 6" id="KW-0812">Transmembrane</keyword>
<dbReference type="InterPro" id="IPR035681">
    <property type="entry name" value="ComA-like_MBL"/>
</dbReference>
<dbReference type="GO" id="GO:0005886">
    <property type="term" value="C:plasma membrane"/>
    <property type="evidence" value="ECO:0007669"/>
    <property type="project" value="UniProtKB-SubCell"/>
</dbReference>
<name>A0A918K6Z0_9GAMM</name>
<dbReference type="InterPro" id="IPR004797">
    <property type="entry name" value="Competence_ComEC/Rec2"/>
</dbReference>
<dbReference type="InterPro" id="IPR004477">
    <property type="entry name" value="ComEC_N"/>
</dbReference>
<feature type="transmembrane region" description="Helical" evidence="6">
    <location>
        <begin position="140"/>
        <end position="157"/>
    </location>
</feature>
<dbReference type="Pfam" id="PF00753">
    <property type="entry name" value="Lactamase_B"/>
    <property type="match status" value="1"/>
</dbReference>
<organism evidence="8 9">
    <name type="scientific">Saccharospirillum salsuginis</name>
    <dbReference type="NCBI Taxonomy" id="418750"/>
    <lineage>
        <taxon>Bacteria</taxon>
        <taxon>Pseudomonadati</taxon>
        <taxon>Pseudomonadota</taxon>
        <taxon>Gammaproteobacteria</taxon>
        <taxon>Oceanospirillales</taxon>
        <taxon>Saccharospirillaceae</taxon>
        <taxon>Saccharospirillum</taxon>
    </lineage>
</organism>
<dbReference type="Proteomes" id="UP000626148">
    <property type="component" value="Unassembled WGS sequence"/>
</dbReference>
<evidence type="ECO:0000256" key="2">
    <source>
        <dbReference type="ARBA" id="ARBA00022475"/>
    </source>
</evidence>
<evidence type="ECO:0000256" key="6">
    <source>
        <dbReference type="SAM" id="Phobius"/>
    </source>
</evidence>
<protein>
    <submittedName>
        <fullName evidence="8">DNA internalization-related competence protein ComEC/Rec2</fullName>
    </submittedName>
</protein>
<evidence type="ECO:0000313" key="9">
    <source>
        <dbReference type="Proteomes" id="UP000626148"/>
    </source>
</evidence>
<dbReference type="PANTHER" id="PTHR30619:SF7">
    <property type="entry name" value="BETA-LACTAMASE DOMAIN PROTEIN"/>
    <property type="match status" value="1"/>
</dbReference>
<comment type="subcellular location">
    <subcellularLocation>
        <location evidence="1">Cell membrane</location>
        <topology evidence="1">Multi-pass membrane protein</topology>
    </subcellularLocation>
</comment>
<sequence length="693" mass="75513">MLGGALVLVLLVRLEWELERVLPRVEQHKAHVLTVCLDQPARDYGDYQAAVVRVVDQPEALTLRRVRVTAEPEVALVPGECLVAKVRLRQPLGRLVPGNFNPTRYYFSERIDALATLVEVERRFTRPSVPTRLYRRAEPVFAGSQALGVWAALALGWSGALDDSLSDVFEQNQIKHLVVVSGMHVGMVAAWALFACGLLMRVPGADRLGVGLMRLVSVAAASGAFVALTGFGFPGVRAWVMLVIPLTALALGFRLSSTQVLASAAVAIAVLQPQAWLDSGAWLSFGLVAVLVRLAERWRSLELPTWQLAIRLQLALSVLMVPVGSVMGFDWHPLSIPINLVMIPLVTLVVLPWSLVILAMPTLAWVPGYESLVSIGIEVLDVLADWHASSPAWTGLEVGLVGVGLWFLLSQMVAGRQRWLLVPMLAIVGLGPRTSSAPEAFRMTMLDVGHGEAILLEWPDATWLYDTAGQWSDGRSIAAQRLAGWFKRRDIELDGILVSHADLDHVGGAAWAVHQWPAARRLAGEPDAVASIARARGWQDCHALAEDASLTFRVLPIPKSFRVDSNAHSCVIAIDTPSGRVLITGDADRLVEYWLLQAFPEVFPVAIQVIGHHGSHTSSASAFLDASPDALLLVSSGDRASPRWPSRPLLTYLGDRGRPLTSTARRGTVTVVQRDGGWRALDRASAFRERLLE</sequence>
<dbReference type="InterPro" id="IPR036866">
    <property type="entry name" value="RibonucZ/Hydroxyglut_hydro"/>
</dbReference>
<feature type="transmembrane region" description="Helical" evidence="6">
    <location>
        <begin position="341"/>
        <end position="366"/>
    </location>
</feature>
<evidence type="ECO:0000256" key="5">
    <source>
        <dbReference type="ARBA" id="ARBA00023136"/>
    </source>
</evidence>
<dbReference type="SUPFAM" id="SSF56281">
    <property type="entry name" value="Metallo-hydrolase/oxidoreductase"/>
    <property type="match status" value="1"/>
</dbReference>
<keyword evidence="9" id="KW-1185">Reference proteome</keyword>
<feature type="transmembrane region" description="Helical" evidence="6">
    <location>
        <begin position="212"/>
        <end position="233"/>
    </location>
</feature>
<evidence type="ECO:0000259" key="7">
    <source>
        <dbReference type="SMART" id="SM00849"/>
    </source>
</evidence>
<dbReference type="EMBL" id="BMXR01000004">
    <property type="protein sequence ID" value="GGX51755.1"/>
    <property type="molecule type" value="Genomic_DNA"/>
</dbReference>
<evidence type="ECO:0000313" key="8">
    <source>
        <dbReference type="EMBL" id="GGX51755.1"/>
    </source>
</evidence>
<dbReference type="InterPro" id="IPR001279">
    <property type="entry name" value="Metallo-B-lactamas"/>
</dbReference>
<dbReference type="AlphaFoldDB" id="A0A918K6Z0"/>
<keyword evidence="2" id="KW-1003">Cell membrane</keyword>
<accession>A0A918K6Z0</accession>
<dbReference type="InterPro" id="IPR052159">
    <property type="entry name" value="Competence_DNA_uptake"/>
</dbReference>
<dbReference type="SMART" id="SM00849">
    <property type="entry name" value="Lactamase_B"/>
    <property type="match status" value="1"/>
</dbReference>
<feature type="transmembrane region" description="Helical" evidence="6">
    <location>
        <begin position="177"/>
        <end position="200"/>
    </location>
</feature>
<dbReference type="Pfam" id="PF13567">
    <property type="entry name" value="DUF4131"/>
    <property type="match status" value="1"/>
</dbReference>
<evidence type="ECO:0000256" key="1">
    <source>
        <dbReference type="ARBA" id="ARBA00004651"/>
    </source>
</evidence>
<dbReference type="InterPro" id="IPR025405">
    <property type="entry name" value="DUF4131"/>
</dbReference>
<dbReference type="PANTHER" id="PTHR30619">
    <property type="entry name" value="DNA INTERNALIZATION/COMPETENCE PROTEIN COMEC/REC2"/>
    <property type="match status" value="1"/>
</dbReference>
<reference evidence="8" key="1">
    <citation type="journal article" date="2014" name="Int. J. Syst. Evol. Microbiol.">
        <title>Complete genome sequence of Corynebacterium casei LMG S-19264T (=DSM 44701T), isolated from a smear-ripened cheese.</title>
        <authorList>
            <consortium name="US DOE Joint Genome Institute (JGI-PGF)"/>
            <person name="Walter F."/>
            <person name="Albersmeier A."/>
            <person name="Kalinowski J."/>
            <person name="Ruckert C."/>
        </authorList>
    </citation>
    <scope>NUCLEOTIDE SEQUENCE</scope>
    <source>
        <strain evidence="8">KCTC 22169</strain>
    </source>
</reference>
<keyword evidence="5 6" id="KW-0472">Membrane</keyword>
<feature type="transmembrane region" description="Helical" evidence="6">
    <location>
        <begin position="386"/>
        <end position="409"/>
    </location>
</feature>
<feature type="transmembrane region" description="Helical" evidence="6">
    <location>
        <begin position="306"/>
        <end position="329"/>
    </location>
</feature>
<dbReference type="NCBIfam" id="TIGR00361">
    <property type="entry name" value="ComEC_Rec2"/>
    <property type="match status" value="1"/>
</dbReference>
<keyword evidence="4 6" id="KW-1133">Transmembrane helix</keyword>
<dbReference type="GO" id="GO:0030420">
    <property type="term" value="P:establishment of competence for transformation"/>
    <property type="evidence" value="ECO:0007669"/>
    <property type="project" value="InterPro"/>
</dbReference>
<evidence type="ECO:0000256" key="3">
    <source>
        <dbReference type="ARBA" id="ARBA00022692"/>
    </source>
</evidence>
<dbReference type="Pfam" id="PF03772">
    <property type="entry name" value="Competence"/>
    <property type="match status" value="1"/>
</dbReference>
<dbReference type="NCBIfam" id="TIGR00360">
    <property type="entry name" value="ComEC_N-term"/>
    <property type="match status" value="1"/>
</dbReference>
<evidence type="ECO:0000256" key="4">
    <source>
        <dbReference type="ARBA" id="ARBA00022989"/>
    </source>
</evidence>
<comment type="caution">
    <text evidence="8">The sequence shown here is derived from an EMBL/GenBank/DDBJ whole genome shotgun (WGS) entry which is preliminary data.</text>
</comment>
<reference evidence="8" key="2">
    <citation type="submission" date="2020-09" db="EMBL/GenBank/DDBJ databases">
        <authorList>
            <person name="Sun Q."/>
            <person name="Kim S."/>
        </authorList>
    </citation>
    <scope>NUCLEOTIDE SEQUENCE</scope>
    <source>
        <strain evidence="8">KCTC 22169</strain>
    </source>
</reference>
<feature type="domain" description="Metallo-beta-lactamase" evidence="7">
    <location>
        <begin position="450"/>
        <end position="638"/>
    </location>
</feature>
<gene>
    <name evidence="8" type="primary">comA</name>
    <name evidence="8" type="ORF">GCM10007392_18810</name>
</gene>
<dbReference type="CDD" id="cd07731">
    <property type="entry name" value="ComA-like_MBL-fold"/>
    <property type="match status" value="1"/>
</dbReference>
<dbReference type="Gene3D" id="3.60.15.10">
    <property type="entry name" value="Ribonuclease Z/Hydroxyacylglutathione hydrolase-like"/>
    <property type="match status" value="1"/>
</dbReference>
<proteinExistence type="predicted"/>